<accession>A0A2N6SNM1</accession>
<keyword evidence="5 7" id="KW-1133">Transmembrane helix</keyword>
<evidence type="ECO:0000256" key="2">
    <source>
        <dbReference type="ARBA" id="ARBA00022448"/>
    </source>
</evidence>
<dbReference type="STRING" id="84521.SAMN04487994_10256"/>
<dbReference type="EMBL" id="PNHE01000008">
    <property type="protein sequence ID" value="PMC58665.1"/>
    <property type="molecule type" value="Genomic_DNA"/>
</dbReference>
<evidence type="ECO:0000256" key="6">
    <source>
        <dbReference type="ARBA" id="ARBA00023136"/>
    </source>
</evidence>
<feature type="domain" description="ABC transmembrane type-1" evidence="8">
    <location>
        <begin position="66"/>
        <end position="250"/>
    </location>
</feature>
<dbReference type="SUPFAM" id="SSF161098">
    <property type="entry name" value="MetI-like"/>
    <property type="match status" value="1"/>
</dbReference>
<dbReference type="CDD" id="cd06261">
    <property type="entry name" value="TM_PBP2"/>
    <property type="match status" value="1"/>
</dbReference>
<evidence type="ECO:0000313" key="10">
    <source>
        <dbReference type="Proteomes" id="UP000235682"/>
    </source>
</evidence>
<evidence type="ECO:0000256" key="5">
    <source>
        <dbReference type="ARBA" id="ARBA00022989"/>
    </source>
</evidence>
<comment type="similarity">
    <text evidence="7">Belongs to the binding-protein-dependent transport system permease family.</text>
</comment>
<keyword evidence="4 7" id="KW-0812">Transmembrane</keyword>
<dbReference type="OrthoDB" id="9804353at2"/>
<organism evidence="9 10">
    <name type="scientific">Dolosicoccus paucivorans</name>
    <dbReference type="NCBI Taxonomy" id="84521"/>
    <lineage>
        <taxon>Bacteria</taxon>
        <taxon>Bacillati</taxon>
        <taxon>Bacillota</taxon>
        <taxon>Bacilli</taxon>
        <taxon>Lactobacillales</taxon>
        <taxon>Aerococcaceae</taxon>
        <taxon>Dolosicoccus</taxon>
    </lineage>
</organism>
<dbReference type="AlphaFoldDB" id="A0A2N6SNM1"/>
<evidence type="ECO:0000256" key="4">
    <source>
        <dbReference type="ARBA" id="ARBA00022692"/>
    </source>
</evidence>
<dbReference type="Proteomes" id="UP000235682">
    <property type="component" value="Unassembled WGS sequence"/>
</dbReference>
<protein>
    <submittedName>
        <fullName evidence="9">Nitrate ABC transporter permease</fullName>
    </submittedName>
</protein>
<feature type="transmembrane region" description="Helical" evidence="7">
    <location>
        <begin position="70"/>
        <end position="90"/>
    </location>
</feature>
<dbReference type="PANTHER" id="PTHR30151">
    <property type="entry name" value="ALKANE SULFONATE ABC TRANSPORTER-RELATED, MEMBRANE SUBUNIT"/>
    <property type="match status" value="1"/>
</dbReference>
<dbReference type="GO" id="GO:0005886">
    <property type="term" value="C:plasma membrane"/>
    <property type="evidence" value="ECO:0007669"/>
    <property type="project" value="UniProtKB-SubCell"/>
</dbReference>
<feature type="transmembrane region" description="Helical" evidence="7">
    <location>
        <begin position="223"/>
        <end position="243"/>
    </location>
</feature>
<keyword evidence="10" id="KW-1185">Reference proteome</keyword>
<name>A0A2N6SNM1_9LACT</name>
<sequence length="263" mass="29323">MGGVLFIVKNKSIRQRYGGTLLMVLLLLALWQWIVMNGYIADYLLPSPSQIGQALIKNRQLLWMHSKTTLYEAVVGMSLGVGLGTILAVIMEWVPLLHRGIYPLLIISQTIPTVAIAPMLVLWFGYGILPKVLLVILTTFFPITIGLLKGFHSVDEEVIRLMRSMKASTTQMMHFVKFPTALPYFFTNLRLSASYAVVAAVVAEWLGGQSGLGVYMTLARKSYAFDVMFAIIVVVSLLSLVLLKGVDLLEYLSLPWKQKGRTK</sequence>
<reference evidence="9 10" key="1">
    <citation type="submission" date="2017-09" db="EMBL/GenBank/DDBJ databases">
        <title>Bacterial strain isolated from the female urinary microbiota.</title>
        <authorList>
            <person name="Thomas-White K."/>
            <person name="Kumar N."/>
            <person name="Forster S."/>
            <person name="Putonti C."/>
            <person name="Lawley T."/>
            <person name="Wolfe A.J."/>
        </authorList>
    </citation>
    <scope>NUCLEOTIDE SEQUENCE [LARGE SCALE GENOMIC DNA]</scope>
    <source>
        <strain evidence="9 10">UMB0852</strain>
    </source>
</reference>
<dbReference type="GO" id="GO:0055085">
    <property type="term" value="P:transmembrane transport"/>
    <property type="evidence" value="ECO:0007669"/>
    <property type="project" value="InterPro"/>
</dbReference>
<dbReference type="PANTHER" id="PTHR30151:SF20">
    <property type="entry name" value="ABC TRANSPORTER PERMEASE PROTEIN HI_0355-RELATED"/>
    <property type="match status" value="1"/>
</dbReference>
<evidence type="ECO:0000256" key="1">
    <source>
        <dbReference type="ARBA" id="ARBA00004651"/>
    </source>
</evidence>
<dbReference type="PROSITE" id="PS50928">
    <property type="entry name" value="ABC_TM1"/>
    <property type="match status" value="1"/>
</dbReference>
<comment type="caution">
    <text evidence="9">The sequence shown here is derived from an EMBL/GenBank/DDBJ whole genome shotgun (WGS) entry which is preliminary data.</text>
</comment>
<dbReference type="InterPro" id="IPR000515">
    <property type="entry name" value="MetI-like"/>
</dbReference>
<dbReference type="InterPro" id="IPR035906">
    <property type="entry name" value="MetI-like_sf"/>
</dbReference>
<dbReference type="Gene3D" id="1.10.3720.10">
    <property type="entry name" value="MetI-like"/>
    <property type="match status" value="1"/>
</dbReference>
<evidence type="ECO:0000256" key="7">
    <source>
        <dbReference type="RuleBase" id="RU363032"/>
    </source>
</evidence>
<gene>
    <name evidence="9" type="ORF">CJ205_03060</name>
</gene>
<feature type="transmembrane region" description="Helical" evidence="7">
    <location>
        <begin position="102"/>
        <end position="126"/>
    </location>
</feature>
<dbReference type="Pfam" id="PF00528">
    <property type="entry name" value="BPD_transp_1"/>
    <property type="match status" value="1"/>
</dbReference>
<evidence type="ECO:0000259" key="8">
    <source>
        <dbReference type="PROSITE" id="PS50928"/>
    </source>
</evidence>
<feature type="transmembrane region" description="Helical" evidence="7">
    <location>
        <begin position="21"/>
        <end position="40"/>
    </location>
</feature>
<evidence type="ECO:0000256" key="3">
    <source>
        <dbReference type="ARBA" id="ARBA00022475"/>
    </source>
</evidence>
<keyword evidence="6 7" id="KW-0472">Membrane</keyword>
<comment type="subcellular location">
    <subcellularLocation>
        <location evidence="1 7">Cell membrane</location>
        <topology evidence="1 7">Multi-pass membrane protein</topology>
    </subcellularLocation>
</comment>
<keyword evidence="3" id="KW-1003">Cell membrane</keyword>
<evidence type="ECO:0000313" key="9">
    <source>
        <dbReference type="EMBL" id="PMC58665.1"/>
    </source>
</evidence>
<keyword evidence="2 7" id="KW-0813">Transport</keyword>
<feature type="transmembrane region" description="Helical" evidence="7">
    <location>
        <begin position="132"/>
        <end position="151"/>
    </location>
</feature>
<proteinExistence type="inferred from homology"/>